<keyword evidence="1" id="KW-0001">2Fe-2S</keyword>
<dbReference type="CDD" id="cd03467">
    <property type="entry name" value="Rieske"/>
    <property type="match status" value="1"/>
</dbReference>
<keyword evidence="7" id="KW-1185">Reference proteome</keyword>
<keyword evidence="3" id="KW-0408">Iron</keyword>
<gene>
    <name evidence="6" type="ORF">SAMN04487963_1110</name>
</gene>
<dbReference type="PANTHER" id="PTHR40261">
    <property type="match status" value="1"/>
</dbReference>
<dbReference type="PROSITE" id="PS51296">
    <property type="entry name" value="RIESKE"/>
    <property type="match status" value="1"/>
</dbReference>
<keyword evidence="6" id="KW-0560">Oxidoreductase</keyword>
<feature type="domain" description="Rieske" evidence="5">
    <location>
        <begin position="6"/>
        <end position="108"/>
    </location>
</feature>
<dbReference type="AlphaFoldDB" id="A0A1I4MIN2"/>
<dbReference type="GO" id="GO:0046872">
    <property type="term" value="F:metal ion binding"/>
    <property type="evidence" value="ECO:0007669"/>
    <property type="project" value="UniProtKB-KW"/>
</dbReference>
<evidence type="ECO:0000313" key="7">
    <source>
        <dbReference type="Proteomes" id="UP000198519"/>
    </source>
</evidence>
<accession>A0A1I4MIN2</accession>
<keyword evidence="6" id="KW-0223">Dioxygenase</keyword>
<keyword evidence="2" id="KW-0479">Metal-binding</keyword>
<dbReference type="STRING" id="488535.SAMN04487963_1110"/>
<dbReference type="InterPro" id="IPR017941">
    <property type="entry name" value="Rieske_2Fe-2S"/>
</dbReference>
<name>A0A1I4MIN2_9GAMM</name>
<dbReference type="Pfam" id="PF00355">
    <property type="entry name" value="Rieske"/>
    <property type="match status" value="1"/>
</dbReference>
<evidence type="ECO:0000256" key="2">
    <source>
        <dbReference type="ARBA" id="ARBA00022723"/>
    </source>
</evidence>
<dbReference type="PANTHER" id="PTHR40261:SF1">
    <property type="entry name" value="RIESKE DOMAIN-CONTAINING PROTEIN"/>
    <property type="match status" value="1"/>
</dbReference>
<dbReference type="GO" id="GO:0051537">
    <property type="term" value="F:2 iron, 2 sulfur cluster binding"/>
    <property type="evidence" value="ECO:0007669"/>
    <property type="project" value="UniProtKB-KW"/>
</dbReference>
<dbReference type="Proteomes" id="UP000198519">
    <property type="component" value="Unassembled WGS sequence"/>
</dbReference>
<evidence type="ECO:0000313" key="6">
    <source>
        <dbReference type="EMBL" id="SFM03058.1"/>
    </source>
</evidence>
<dbReference type="EMBL" id="FOUE01000001">
    <property type="protein sequence ID" value="SFM03058.1"/>
    <property type="molecule type" value="Genomic_DNA"/>
</dbReference>
<dbReference type="Gene3D" id="2.102.10.10">
    <property type="entry name" value="Rieske [2Fe-2S] iron-sulphur domain"/>
    <property type="match status" value="1"/>
</dbReference>
<reference evidence="7" key="1">
    <citation type="submission" date="2016-10" db="EMBL/GenBank/DDBJ databases">
        <authorList>
            <person name="Varghese N."/>
            <person name="Submissions S."/>
        </authorList>
    </citation>
    <scope>NUCLEOTIDE SEQUENCE [LARGE SCALE GENOMIC DNA]</scope>
    <source>
        <strain evidence="7">CGMCC 1.7061</strain>
    </source>
</reference>
<keyword evidence="4" id="KW-0411">Iron-sulfur</keyword>
<dbReference type="RefSeq" id="WP_092020843.1">
    <property type="nucleotide sequence ID" value="NZ_FOUE01000001.1"/>
</dbReference>
<evidence type="ECO:0000259" key="5">
    <source>
        <dbReference type="PROSITE" id="PS51296"/>
    </source>
</evidence>
<organism evidence="6 7">
    <name type="scientific">Marinobacter zhejiangensis</name>
    <dbReference type="NCBI Taxonomy" id="488535"/>
    <lineage>
        <taxon>Bacteria</taxon>
        <taxon>Pseudomonadati</taxon>
        <taxon>Pseudomonadota</taxon>
        <taxon>Gammaproteobacteria</taxon>
        <taxon>Pseudomonadales</taxon>
        <taxon>Marinobacteraceae</taxon>
        <taxon>Marinobacter</taxon>
    </lineage>
</organism>
<evidence type="ECO:0000256" key="3">
    <source>
        <dbReference type="ARBA" id="ARBA00023004"/>
    </source>
</evidence>
<evidence type="ECO:0000256" key="4">
    <source>
        <dbReference type="ARBA" id="ARBA00023014"/>
    </source>
</evidence>
<dbReference type="OrthoDB" id="9794779at2"/>
<proteinExistence type="predicted"/>
<protein>
    <submittedName>
        <fullName evidence="6">Ferredoxin subunit of nitrite reductase or a ring-hydroxylating dioxygenase</fullName>
    </submittedName>
</protein>
<dbReference type="SUPFAM" id="SSF50022">
    <property type="entry name" value="ISP domain"/>
    <property type="match status" value="1"/>
</dbReference>
<sequence>MTESAWHTVCPTGELKDELATEFKMDESPAFVISHKGRLHAFINRCPHLGIELNWMPGRFLDIDRSFIQCATHGALFTLDSGFCIAGPCQGEALFRLETRIYQGQVQVRTPEQPAPDR</sequence>
<dbReference type="GO" id="GO:0051213">
    <property type="term" value="F:dioxygenase activity"/>
    <property type="evidence" value="ECO:0007669"/>
    <property type="project" value="UniProtKB-KW"/>
</dbReference>
<evidence type="ECO:0000256" key="1">
    <source>
        <dbReference type="ARBA" id="ARBA00022714"/>
    </source>
</evidence>
<dbReference type="InterPro" id="IPR036922">
    <property type="entry name" value="Rieske_2Fe-2S_sf"/>
</dbReference>